<dbReference type="InterPro" id="IPR009080">
    <property type="entry name" value="tRNAsynth_Ia_anticodon-bd"/>
</dbReference>
<evidence type="ECO:0000313" key="18">
    <source>
        <dbReference type="Proteomes" id="UP000298416"/>
    </source>
</evidence>
<dbReference type="FunFam" id="1.10.730.20:FF:000001">
    <property type="entry name" value="Isoleucine--tRNA ligase"/>
    <property type="match status" value="1"/>
</dbReference>
<evidence type="ECO:0000256" key="1">
    <source>
        <dbReference type="ARBA" id="ARBA00005594"/>
    </source>
</evidence>
<evidence type="ECO:0000256" key="3">
    <source>
        <dbReference type="ARBA" id="ARBA00022598"/>
    </source>
</evidence>
<dbReference type="GO" id="GO:0006428">
    <property type="term" value="P:isoleucyl-tRNA aminoacylation"/>
    <property type="evidence" value="ECO:0007669"/>
    <property type="project" value="InterPro"/>
</dbReference>
<accession>A0A8X8YB38</accession>
<keyword evidence="9 12" id="KW-0030">Aminoacyl-tRNA synthetase</keyword>
<dbReference type="EC" id="6.1.1.5" evidence="2"/>
<protein>
    <recommendedName>
        <fullName evidence="2">isoleucine--tRNA ligase</fullName>
        <ecNumber evidence="2">6.1.1.5</ecNumber>
    </recommendedName>
    <alternativeName>
        <fullName evidence="10">Isoleucyl-tRNA synthetase</fullName>
    </alternativeName>
</protein>
<dbReference type="GO" id="GO:0009791">
    <property type="term" value="P:post-embryonic development"/>
    <property type="evidence" value="ECO:0007669"/>
    <property type="project" value="UniProtKB-ARBA"/>
</dbReference>
<dbReference type="InterPro" id="IPR014729">
    <property type="entry name" value="Rossmann-like_a/b/a_fold"/>
</dbReference>
<dbReference type="GO" id="GO:0032543">
    <property type="term" value="P:mitochondrial translation"/>
    <property type="evidence" value="ECO:0007669"/>
    <property type="project" value="TreeGrafter"/>
</dbReference>
<dbReference type="HAMAP" id="MF_02002">
    <property type="entry name" value="Ile_tRNA_synth_type1"/>
    <property type="match status" value="1"/>
</dbReference>
<evidence type="ECO:0000256" key="5">
    <source>
        <dbReference type="ARBA" id="ARBA00022741"/>
    </source>
</evidence>
<dbReference type="PRINTS" id="PR00984">
    <property type="entry name" value="TRNASYNTHILE"/>
</dbReference>
<dbReference type="Gene3D" id="3.40.50.620">
    <property type="entry name" value="HUPs"/>
    <property type="match status" value="2"/>
</dbReference>
<organism evidence="17">
    <name type="scientific">Salvia splendens</name>
    <name type="common">Scarlet sage</name>
    <dbReference type="NCBI Taxonomy" id="180675"/>
    <lineage>
        <taxon>Eukaryota</taxon>
        <taxon>Viridiplantae</taxon>
        <taxon>Streptophyta</taxon>
        <taxon>Embryophyta</taxon>
        <taxon>Tracheophyta</taxon>
        <taxon>Spermatophyta</taxon>
        <taxon>Magnoliopsida</taxon>
        <taxon>eudicotyledons</taxon>
        <taxon>Gunneridae</taxon>
        <taxon>Pentapetalae</taxon>
        <taxon>asterids</taxon>
        <taxon>lamiids</taxon>
        <taxon>Lamiales</taxon>
        <taxon>Lamiaceae</taxon>
        <taxon>Nepetoideae</taxon>
        <taxon>Mentheae</taxon>
        <taxon>Salviinae</taxon>
        <taxon>Salvia</taxon>
        <taxon>Salvia subgen. Calosphace</taxon>
        <taxon>core Calosphace</taxon>
    </lineage>
</organism>
<evidence type="ECO:0000256" key="4">
    <source>
        <dbReference type="ARBA" id="ARBA00022723"/>
    </source>
</evidence>
<evidence type="ECO:0000256" key="13">
    <source>
        <dbReference type="SAM" id="MobiDB-lite"/>
    </source>
</evidence>
<dbReference type="GO" id="GO:0048608">
    <property type="term" value="P:reproductive structure development"/>
    <property type="evidence" value="ECO:0007669"/>
    <property type="project" value="UniProtKB-ARBA"/>
</dbReference>
<dbReference type="GO" id="GO:0046872">
    <property type="term" value="F:metal ion binding"/>
    <property type="evidence" value="ECO:0007669"/>
    <property type="project" value="UniProtKB-KW"/>
</dbReference>
<dbReference type="InterPro" id="IPR023585">
    <property type="entry name" value="Ile-tRNA-ligase_type1"/>
</dbReference>
<reference evidence="17" key="1">
    <citation type="submission" date="2018-01" db="EMBL/GenBank/DDBJ databases">
        <authorList>
            <person name="Mao J.F."/>
        </authorList>
    </citation>
    <scope>NUCLEOTIDE SEQUENCE</scope>
    <source>
        <strain evidence="17">Huo1</strain>
        <tissue evidence="17">Leaf</tissue>
    </source>
</reference>
<dbReference type="Pfam" id="PF08264">
    <property type="entry name" value="Anticodon_1"/>
    <property type="match status" value="1"/>
</dbReference>
<feature type="domain" description="Aminoacyl-tRNA synthetase class Ia" evidence="14">
    <location>
        <begin position="129"/>
        <end position="189"/>
    </location>
</feature>
<dbReference type="Gene3D" id="1.10.10.830">
    <property type="entry name" value="Ile-tRNA synthetase CP2 domain-like"/>
    <property type="match status" value="1"/>
</dbReference>
<feature type="region of interest" description="Disordered" evidence="13">
    <location>
        <begin position="68"/>
        <end position="101"/>
    </location>
</feature>
<dbReference type="InterPro" id="IPR013155">
    <property type="entry name" value="M/V/L/I-tRNA-synth_anticd-bd"/>
</dbReference>
<dbReference type="Pfam" id="PF06827">
    <property type="entry name" value="zf-FPG_IleRS"/>
    <property type="match status" value="1"/>
</dbReference>
<dbReference type="InterPro" id="IPR033708">
    <property type="entry name" value="Anticodon_Ile_BEm"/>
</dbReference>
<dbReference type="Proteomes" id="UP000298416">
    <property type="component" value="Unassembled WGS sequence"/>
</dbReference>
<evidence type="ECO:0000256" key="6">
    <source>
        <dbReference type="ARBA" id="ARBA00022833"/>
    </source>
</evidence>
<feature type="domain" description="Methionyl/Valyl/Leucyl/Isoleucyl-tRNA synthetase anticodon-binding" evidence="16">
    <location>
        <begin position="861"/>
        <end position="1024"/>
    </location>
</feature>
<evidence type="ECO:0000256" key="2">
    <source>
        <dbReference type="ARBA" id="ARBA00013165"/>
    </source>
</evidence>
<evidence type="ECO:0000256" key="11">
    <source>
        <dbReference type="ARBA" id="ARBA00048359"/>
    </source>
</evidence>
<dbReference type="NCBIfam" id="TIGR00392">
    <property type="entry name" value="ileS"/>
    <property type="match status" value="1"/>
</dbReference>
<dbReference type="InterPro" id="IPR001412">
    <property type="entry name" value="aa-tRNA-synth_I_CS"/>
</dbReference>
<dbReference type="EMBL" id="PNBA02000004">
    <property type="protein sequence ID" value="KAG6428124.1"/>
    <property type="molecule type" value="Genomic_DNA"/>
</dbReference>
<dbReference type="Pfam" id="PF00133">
    <property type="entry name" value="tRNA-synt_1"/>
    <property type="match status" value="2"/>
</dbReference>
<proteinExistence type="inferred from homology"/>
<keyword evidence="5 12" id="KW-0547">Nucleotide-binding</keyword>
<dbReference type="GO" id="GO:0002161">
    <property type="term" value="F:aminoacyl-tRNA deacylase activity"/>
    <property type="evidence" value="ECO:0007669"/>
    <property type="project" value="InterPro"/>
</dbReference>
<evidence type="ECO:0000256" key="8">
    <source>
        <dbReference type="ARBA" id="ARBA00022917"/>
    </source>
</evidence>
<dbReference type="AlphaFoldDB" id="A0A8X8YB38"/>
<name>A0A8X8YB38_SALSN</name>
<dbReference type="GO" id="GO:0005524">
    <property type="term" value="F:ATP binding"/>
    <property type="evidence" value="ECO:0007669"/>
    <property type="project" value="UniProtKB-KW"/>
</dbReference>
<keyword evidence="6" id="KW-0862">Zinc</keyword>
<dbReference type="CDD" id="cd00818">
    <property type="entry name" value="IleRS_core"/>
    <property type="match status" value="1"/>
</dbReference>
<gene>
    <name evidence="17" type="ORF">SASPL_112373</name>
</gene>
<dbReference type="SUPFAM" id="SSF52374">
    <property type="entry name" value="Nucleotidylyl transferase"/>
    <property type="match status" value="1"/>
</dbReference>
<dbReference type="InterPro" id="IPR002301">
    <property type="entry name" value="Ile-tRNA-ligase"/>
</dbReference>
<dbReference type="InterPro" id="IPR002300">
    <property type="entry name" value="aa-tRNA-synth_Ia"/>
</dbReference>
<keyword evidence="4" id="KW-0479">Metal-binding</keyword>
<dbReference type="InterPro" id="IPR009008">
    <property type="entry name" value="Val/Leu/Ile-tRNA-synth_edit"/>
</dbReference>
<dbReference type="CDD" id="cd07960">
    <property type="entry name" value="Anticodon_Ia_Ile_BEm"/>
    <property type="match status" value="1"/>
</dbReference>
<feature type="domain" description="Aminoacyl-tRNA synthetase class Ia" evidence="14">
    <location>
        <begin position="232"/>
        <end position="816"/>
    </location>
</feature>
<keyword evidence="7 12" id="KW-0067">ATP-binding</keyword>
<evidence type="ECO:0000313" key="17">
    <source>
        <dbReference type="EMBL" id="KAG6428124.1"/>
    </source>
</evidence>
<dbReference type="InterPro" id="IPR050081">
    <property type="entry name" value="Ile-tRNA_ligase"/>
</dbReference>
<comment type="similarity">
    <text evidence="1 12">Belongs to the class-I aminoacyl-tRNA synthetase family.</text>
</comment>
<comment type="caution">
    <text evidence="17">The sequence shown here is derived from an EMBL/GenBank/DDBJ whole genome shotgun (WGS) entry which is preliminary data.</text>
</comment>
<dbReference type="SUPFAM" id="SSF50677">
    <property type="entry name" value="ValRS/IleRS/LeuRS editing domain"/>
    <property type="match status" value="1"/>
</dbReference>
<sequence length="1136" mass="127988">MDSTLFTKPTTFYSLSNMAAQKFSYRAPLLQNYSYFRNTNATSLLHLRGSSSSRVLSLLNVTRYSTCSGQEYGSSSKRRSRGPVMAAKKSEGEKQGDGKYKHTVDLPKTAFGLRANSVVREPEIQKLWDENQGSFVLHDGPPYANGDLHMGHALNKILKDIINRYKLLQNFQVSYVPGWDCHGLPIELKGKCHQSYFVKPLENFPGCIWELNLFSNYQHGLFMRSVLVLQSLDQDARKELTPLKLRAKAAKFAKSTVKNQLAAFKRYGIWADWENPYLTLDPEYEAAQCSYHLFLLVYTNYARLKCLGKWRCKGISIEEGNQYTGVLRLELLLQRLNWRILTIYDLQYPEGHVSKSMYAVFKLVSGTTSCKLLEDFLPNLGLAIWTTTPWTIPANAAVAVNSKLQYAVVEVHSNSVETVGSSANKEKQIGRILKENENLHLIVGLDLVPTLEAKWGVKLTVKETVTGAELENCRYVHPVESRECPVIIGGDYITTESGTGLVHTAPGHGQEDYATGLKYGLPVVSPVDDEGKFTEEAGQFNGLDVLGNGNIAVIECLDENLSMIMVEPYNHKYPYDWRTKKPTIFRATEQWFASVEGFRKTAMDSISQVTWIPSQAENRISAMTSSRSDWCISRQRTWGVPIPVFYHVESKEPLMNEETIDHIKSIISQKGSDAWWYMKVEELLPEKYHDQASSYVKGTDTMDVWFDSGSSWAAVLGKRSGLSYPADLYLEGTDQHRGWFQSSLLTSIAANGKAPYRGVITHGFVLDERGFKMSKSVGNVVDPRTVIEGGKGQKESFGADVLRLWVSSVDYSGDVMIGNTVLRQMSDIYRKLRGTLRFLLGNLHDWKADYAVPYSELPMIDQYALFQLENVVKNIKESYDNYQFFKIFQIIQRFVVVDLSSFYLDVAKDRLYVGGTTSSTRRSCQTVLAAQLLSVSRVLSPILPHLAEDVWQNLPFPFTTAEGHVANFVFEAGWPVSNERHLAFPEDDVIFWGKILELRNEVNKVLEVARTQKLIGSSLEAKAYLYASDDDLVSRLVSLCSSDNEADTLHRIFLTSQVEILRTLDDVKEDDIACTGEYLIDDTSKVWIGVSRADGSKCERCWNFSPQVGSYDDHPSLCSRCHSVVSHPIPALAAAN</sequence>
<keyword evidence="18" id="KW-1185">Reference proteome</keyword>
<evidence type="ECO:0000256" key="9">
    <source>
        <dbReference type="ARBA" id="ARBA00023146"/>
    </source>
</evidence>
<dbReference type="GO" id="GO:0000049">
    <property type="term" value="F:tRNA binding"/>
    <property type="evidence" value="ECO:0007669"/>
    <property type="project" value="InterPro"/>
</dbReference>
<feature type="domain" description="Zinc finger FPG/IleRS-type" evidence="15">
    <location>
        <begin position="1095"/>
        <end position="1121"/>
    </location>
</feature>
<feature type="compositionally biased region" description="Basic and acidic residues" evidence="13">
    <location>
        <begin position="88"/>
        <end position="101"/>
    </location>
</feature>
<dbReference type="FunFam" id="1.10.10.830:FF:000003">
    <property type="entry name" value="Isoleucine--tRNA ligase, chloroplastic/mitochondrial"/>
    <property type="match status" value="1"/>
</dbReference>
<evidence type="ECO:0000256" key="10">
    <source>
        <dbReference type="ARBA" id="ARBA00032665"/>
    </source>
</evidence>
<dbReference type="SUPFAM" id="SSF47323">
    <property type="entry name" value="Anticodon-binding domain of a subclass of class I aminoacyl-tRNA synthetases"/>
    <property type="match status" value="1"/>
</dbReference>
<dbReference type="PANTHER" id="PTHR42765:SF1">
    <property type="entry name" value="ISOLEUCINE--TRNA LIGASE, MITOCHONDRIAL"/>
    <property type="match status" value="1"/>
</dbReference>
<evidence type="ECO:0000259" key="14">
    <source>
        <dbReference type="Pfam" id="PF00133"/>
    </source>
</evidence>
<dbReference type="GO" id="GO:0005739">
    <property type="term" value="C:mitochondrion"/>
    <property type="evidence" value="ECO:0007669"/>
    <property type="project" value="TreeGrafter"/>
</dbReference>
<evidence type="ECO:0000259" key="15">
    <source>
        <dbReference type="Pfam" id="PF06827"/>
    </source>
</evidence>
<dbReference type="GO" id="GO:0004822">
    <property type="term" value="F:isoleucine-tRNA ligase activity"/>
    <property type="evidence" value="ECO:0007669"/>
    <property type="project" value="UniProtKB-EC"/>
</dbReference>
<reference evidence="17" key="2">
    <citation type="submission" date="2020-08" db="EMBL/GenBank/DDBJ databases">
        <title>Plant Genome Project.</title>
        <authorList>
            <person name="Zhang R.-G."/>
        </authorList>
    </citation>
    <scope>NUCLEOTIDE SEQUENCE</scope>
    <source>
        <strain evidence="17">Huo1</strain>
        <tissue evidence="17">Leaf</tissue>
    </source>
</reference>
<dbReference type="Gene3D" id="1.10.730.20">
    <property type="match status" value="1"/>
</dbReference>
<comment type="catalytic activity">
    <reaction evidence="11">
        <text>tRNA(Ile) + L-isoleucine + ATP = L-isoleucyl-tRNA(Ile) + AMP + diphosphate</text>
        <dbReference type="Rhea" id="RHEA:11060"/>
        <dbReference type="Rhea" id="RHEA-COMP:9666"/>
        <dbReference type="Rhea" id="RHEA-COMP:9695"/>
        <dbReference type="ChEBI" id="CHEBI:30616"/>
        <dbReference type="ChEBI" id="CHEBI:33019"/>
        <dbReference type="ChEBI" id="CHEBI:58045"/>
        <dbReference type="ChEBI" id="CHEBI:78442"/>
        <dbReference type="ChEBI" id="CHEBI:78528"/>
        <dbReference type="ChEBI" id="CHEBI:456215"/>
        <dbReference type="EC" id="6.1.1.5"/>
    </reaction>
</comment>
<keyword evidence="3 12" id="KW-0436">Ligase</keyword>
<dbReference type="Gene3D" id="3.90.740.10">
    <property type="entry name" value="Valyl/Leucyl/Isoleucyl-tRNA synthetase, editing domain"/>
    <property type="match status" value="1"/>
</dbReference>
<evidence type="ECO:0000256" key="12">
    <source>
        <dbReference type="RuleBase" id="RU363035"/>
    </source>
</evidence>
<dbReference type="InterPro" id="IPR010663">
    <property type="entry name" value="Znf_FPG/IleRS"/>
</dbReference>
<dbReference type="PROSITE" id="PS00178">
    <property type="entry name" value="AA_TRNA_LIGASE_I"/>
    <property type="match status" value="1"/>
</dbReference>
<dbReference type="PANTHER" id="PTHR42765">
    <property type="entry name" value="SOLEUCYL-TRNA SYNTHETASE"/>
    <property type="match status" value="1"/>
</dbReference>
<evidence type="ECO:0000256" key="7">
    <source>
        <dbReference type="ARBA" id="ARBA00022840"/>
    </source>
</evidence>
<evidence type="ECO:0000259" key="16">
    <source>
        <dbReference type="Pfam" id="PF08264"/>
    </source>
</evidence>
<keyword evidence="8 12" id="KW-0648">Protein biosynthesis</keyword>
<dbReference type="FunFam" id="3.90.740.10:FF:000013">
    <property type="entry name" value="Isoleucine--tRNA ligase, chloroplastic/mitochondrial"/>
    <property type="match status" value="1"/>
</dbReference>